<dbReference type="EMBL" id="CAKXYY010000004">
    <property type="protein sequence ID" value="CAH2351536.1"/>
    <property type="molecule type" value="Genomic_DNA"/>
</dbReference>
<comment type="caution">
    <text evidence="11">The sequence shown here is derived from an EMBL/GenBank/DDBJ whole genome shotgun (WGS) entry which is preliminary data.</text>
</comment>
<comment type="similarity">
    <text evidence="3">Belongs to the MNN1/MNT family.</text>
</comment>
<dbReference type="GO" id="GO:0046354">
    <property type="term" value="P:mannan biosynthetic process"/>
    <property type="evidence" value="ECO:0007669"/>
    <property type="project" value="TreeGrafter"/>
</dbReference>
<dbReference type="SUPFAM" id="SSF53448">
    <property type="entry name" value="Nucleotide-diphospho-sugar transferases"/>
    <property type="match status" value="1"/>
</dbReference>
<organism evidence="11 12">
    <name type="scientific">[Candida] railenensis</name>
    <dbReference type="NCBI Taxonomy" id="45579"/>
    <lineage>
        <taxon>Eukaryota</taxon>
        <taxon>Fungi</taxon>
        <taxon>Dikarya</taxon>
        <taxon>Ascomycota</taxon>
        <taxon>Saccharomycotina</taxon>
        <taxon>Pichiomycetes</taxon>
        <taxon>Debaryomycetaceae</taxon>
        <taxon>Kurtzmaniella</taxon>
    </lineage>
</organism>
<keyword evidence="9 10" id="KW-0472">Membrane</keyword>
<name>A0A9P0QMN6_9ASCO</name>
<evidence type="ECO:0000256" key="8">
    <source>
        <dbReference type="ARBA" id="ARBA00023034"/>
    </source>
</evidence>
<dbReference type="GO" id="GO:0000026">
    <property type="term" value="F:alpha-1,2-mannosyltransferase activity"/>
    <property type="evidence" value="ECO:0007669"/>
    <property type="project" value="TreeGrafter"/>
</dbReference>
<evidence type="ECO:0000313" key="11">
    <source>
        <dbReference type="EMBL" id="CAH2351536.1"/>
    </source>
</evidence>
<keyword evidence="12" id="KW-1185">Reference proteome</keyword>
<dbReference type="AlphaFoldDB" id="A0A9P0QMN6"/>
<evidence type="ECO:0000256" key="9">
    <source>
        <dbReference type="ARBA" id="ARBA00023136"/>
    </source>
</evidence>
<accession>A0A9P0QMN6</accession>
<dbReference type="GO" id="GO:0000139">
    <property type="term" value="C:Golgi membrane"/>
    <property type="evidence" value="ECO:0007669"/>
    <property type="project" value="UniProtKB-SubCell"/>
</dbReference>
<keyword evidence="6" id="KW-0735">Signal-anchor</keyword>
<dbReference type="Pfam" id="PF11051">
    <property type="entry name" value="Mannosyl_trans3"/>
    <property type="match status" value="1"/>
</dbReference>
<evidence type="ECO:0000256" key="4">
    <source>
        <dbReference type="ARBA" id="ARBA00022679"/>
    </source>
</evidence>
<dbReference type="PANTHER" id="PTHR31646">
    <property type="entry name" value="ALPHA-1,2-MANNOSYLTRANSFERASE MNN2"/>
    <property type="match status" value="1"/>
</dbReference>
<evidence type="ECO:0000313" key="12">
    <source>
        <dbReference type="Proteomes" id="UP000837801"/>
    </source>
</evidence>
<keyword evidence="8" id="KW-0333">Golgi apparatus</keyword>
<proteinExistence type="inferred from homology"/>
<evidence type="ECO:0000256" key="10">
    <source>
        <dbReference type="SAM" id="Phobius"/>
    </source>
</evidence>
<evidence type="ECO:0000256" key="5">
    <source>
        <dbReference type="ARBA" id="ARBA00022692"/>
    </source>
</evidence>
<sequence>MSKSIGLPRRQSKYLTYITFLSIIGILSYATFISPHTYIEQYSNILKAGSFASTSSKNDYKLVGYLNDDHNDFMIVQKHLNSVLTITDDETSNFLKYMQQNLLKDSRVDVHTLEGYDYDSMMERQHQSVIDKMNITDSIKFEMQVKFQLRFKSFFEELITTIQKCKPSVDKIGDDKHYDKDKTNGYENRLGKIPLYGGHTRENYLEEPVRTEEMLSSFLKVSNQEKDALKRSHMDFISKLPRDFPQDLYDYSEYNDFMKGDGIVYMGGGKYNQLVLLSIKTLRDTGSKVPVEVILPKTNDYDVKFCLELLPSLNGRCKVMADYLPKSFIDQIKGYQLKNVALLISSFERILYLDADNLCIKNPDILFVNKPFVDHHLVIWPDLWRRSTSPVFYDIVGIAVDPKNKLRNSYFGNDPKGHPLESEKYSYHDCEGTIPDPSSETGQILINKKVHAKTLFLSLYYNFYGPDYYYALLSQGAAGEGDKETFIAAAHKLGLKYYQVQEFTREFGPMHATSGKREFYGMGQYDPMIDYLQYNGISGNAQKEKKSYFNDAKFVPAKNAGDNKMDNYKYHLFKSSQLFFLHANWPKLYPDDLFIRRKENRVPFLNDLRRRLYNHDLVKELRGYDFEAVIFKNLHWLVCDLKIEENGLSEWGSEDRKKICEELEVENKFLAKDNGYM</sequence>
<dbReference type="Proteomes" id="UP000837801">
    <property type="component" value="Unassembled WGS sequence"/>
</dbReference>
<evidence type="ECO:0000256" key="6">
    <source>
        <dbReference type="ARBA" id="ARBA00022968"/>
    </source>
</evidence>
<comment type="subcellular location">
    <subcellularLocation>
        <location evidence="1">Golgi apparatus membrane</location>
        <topology evidence="1">Single-pass type II membrane protein</topology>
    </subcellularLocation>
</comment>
<keyword evidence="7 10" id="KW-1133">Transmembrane helix</keyword>
<gene>
    <name evidence="11" type="ORF">CLIB1423_04S00232</name>
</gene>
<dbReference type="OrthoDB" id="430354at2759"/>
<evidence type="ECO:0000256" key="7">
    <source>
        <dbReference type="ARBA" id="ARBA00022989"/>
    </source>
</evidence>
<keyword evidence="4" id="KW-0808">Transferase</keyword>
<keyword evidence="5 10" id="KW-0812">Transmembrane</keyword>
<dbReference type="PANTHER" id="PTHR31646:SF1">
    <property type="entry name" value="ALPHA-1,2-MANNOSYLTRANSFERASE MNN2"/>
    <property type="match status" value="1"/>
</dbReference>
<evidence type="ECO:0000256" key="1">
    <source>
        <dbReference type="ARBA" id="ARBA00004323"/>
    </source>
</evidence>
<dbReference type="InterPro" id="IPR022751">
    <property type="entry name" value="Alpha_mannosyltransferase"/>
</dbReference>
<feature type="transmembrane region" description="Helical" evidence="10">
    <location>
        <begin position="12"/>
        <end position="32"/>
    </location>
</feature>
<reference evidence="11" key="1">
    <citation type="submission" date="2022-03" db="EMBL/GenBank/DDBJ databases">
        <authorList>
            <person name="Legras J.-L."/>
            <person name="Devillers H."/>
            <person name="Grondin C."/>
        </authorList>
    </citation>
    <scope>NUCLEOTIDE SEQUENCE</scope>
    <source>
        <strain evidence="11">CLIB 1423</strain>
    </source>
</reference>
<protein>
    <submittedName>
        <fullName evidence="11">Alpha-1,2-mannosyltransferase Mnn2p</fullName>
    </submittedName>
</protein>
<comment type="pathway">
    <text evidence="2">Protein modification; protein glycosylation.</text>
</comment>
<dbReference type="InterPro" id="IPR029044">
    <property type="entry name" value="Nucleotide-diphossugar_trans"/>
</dbReference>
<evidence type="ECO:0000256" key="2">
    <source>
        <dbReference type="ARBA" id="ARBA00004922"/>
    </source>
</evidence>
<evidence type="ECO:0000256" key="3">
    <source>
        <dbReference type="ARBA" id="ARBA00009105"/>
    </source>
</evidence>